<keyword evidence="14" id="KW-1185">Reference proteome</keyword>
<dbReference type="InterPro" id="IPR058240">
    <property type="entry name" value="rSAM_sf"/>
</dbReference>
<feature type="domain" description="Radical SAM core" evidence="12">
    <location>
        <begin position="89"/>
        <end position="313"/>
    </location>
</feature>
<evidence type="ECO:0000256" key="9">
    <source>
        <dbReference type="ARBA" id="ARBA00023014"/>
    </source>
</evidence>
<dbReference type="InterPro" id="IPR007197">
    <property type="entry name" value="rSAM"/>
</dbReference>
<dbReference type="NCBIfam" id="TIGR03822">
    <property type="entry name" value="AblA_like_2"/>
    <property type="match status" value="1"/>
</dbReference>
<dbReference type="CDD" id="cd01335">
    <property type="entry name" value="Radical_SAM"/>
    <property type="match status" value="1"/>
</dbReference>
<evidence type="ECO:0000313" key="14">
    <source>
        <dbReference type="Proteomes" id="UP001596056"/>
    </source>
</evidence>
<evidence type="ECO:0000256" key="1">
    <source>
        <dbReference type="ARBA" id="ARBA00001933"/>
    </source>
</evidence>
<comment type="cofactor">
    <cofactor evidence="1">
        <name>pyridoxal 5'-phosphate</name>
        <dbReference type="ChEBI" id="CHEBI:597326"/>
    </cofactor>
</comment>
<dbReference type="Gene3D" id="3.20.20.70">
    <property type="entry name" value="Aldolase class I"/>
    <property type="match status" value="1"/>
</dbReference>
<evidence type="ECO:0000256" key="7">
    <source>
        <dbReference type="ARBA" id="ARBA00022898"/>
    </source>
</evidence>
<dbReference type="SUPFAM" id="SSF102114">
    <property type="entry name" value="Radical SAM enzymes"/>
    <property type="match status" value="1"/>
</dbReference>
<dbReference type="NCBIfam" id="TIGR00238">
    <property type="entry name" value="KamA family radical SAM protein"/>
    <property type="match status" value="1"/>
</dbReference>
<dbReference type="InterPro" id="IPR003739">
    <property type="entry name" value="Lys_aminomutase/Glu_NH3_mut"/>
</dbReference>
<keyword evidence="5" id="KW-0949">S-adenosyl-L-methionine</keyword>
<keyword evidence="9" id="KW-0411">Iron-sulfur</keyword>
<dbReference type="SFLD" id="SFLDG01070">
    <property type="entry name" value="PLP-dependent"/>
    <property type="match status" value="1"/>
</dbReference>
<organism evidence="13 14">
    <name type="scientific">Rubellimicrobium aerolatum</name>
    <dbReference type="NCBI Taxonomy" id="490979"/>
    <lineage>
        <taxon>Bacteria</taxon>
        <taxon>Pseudomonadati</taxon>
        <taxon>Pseudomonadota</taxon>
        <taxon>Alphaproteobacteria</taxon>
        <taxon>Rhodobacterales</taxon>
        <taxon>Roseobacteraceae</taxon>
        <taxon>Rubellimicrobium</taxon>
    </lineage>
</organism>
<evidence type="ECO:0000256" key="4">
    <source>
        <dbReference type="ARBA" id="ARBA00022485"/>
    </source>
</evidence>
<accession>A0ABW0SDS3</accession>
<dbReference type="InterPro" id="IPR022447">
    <property type="entry name" value="Lys_aminomutase-rel"/>
</dbReference>
<comment type="cofactor">
    <cofactor evidence="2">
        <name>[4Fe-4S] cluster</name>
        <dbReference type="ChEBI" id="CHEBI:49883"/>
    </cofactor>
</comment>
<evidence type="ECO:0000256" key="2">
    <source>
        <dbReference type="ARBA" id="ARBA00001966"/>
    </source>
</evidence>
<feature type="region of interest" description="Disordered" evidence="11">
    <location>
        <begin position="60"/>
        <end position="81"/>
    </location>
</feature>
<dbReference type="Proteomes" id="UP001596056">
    <property type="component" value="Unassembled WGS sequence"/>
</dbReference>
<dbReference type="PROSITE" id="PS51918">
    <property type="entry name" value="RADICAL_SAM"/>
    <property type="match status" value="1"/>
</dbReference>
<dbReference type="InterPro" id="IPR013785">
    <property type="entry name" value="Aldolase_TIM"/>
</dbReference>
<dbReference type="PIRSF" id="PIRSF004911">
    <property type="entry name" value="DUF160"/>
    <property type="match status" value="1"/>
</dbReference>
<evidence type="ECO:0000259" key="12">
    <source>
        <dbReference type="PROSITE" id="PS51918"/>
    </source>
</evidence>
<gene>
    <name evidence="13" type="ORF">ACFPOC_11500</name>
</gene>
<sequence>MTRDTIRSPRALVEAGLVPEAARAGLEAVAARYAVAITPAMADLVALDDPADPIARQFVPDPSELEATAEERADPIGDGAHSPVPGIVHRYPDRVLLKPLHVCPVYCRFCFRREMVGPEGLGQLSPEETEAALAYVAGRPEVWEVVVTGGDPLMLSPRRLREIVERLGAIPHVRVVRFHSRVPSVAPERVTAEMAAALRASPDLAVFVALHANHAREMTPEARAACARLVDAGVPMLGQTVLLRGVNDSAAALEALLRAMVEARVKPYYLHHPDLAPGTSGFRLPIAEGQAILRALRGRVSGLCQPSYVLDLPGGHGKVPLGPSFAVPDPDRPGGHLVEDHAGRVHAYPPEGGEG</sequence>
<keyword evidence="6" id="KW-0479">Metal-binding</keyword>
<reference evidence="14" key="1">
    <citation type="journal article" date="2019" name="Int. J. Syst. Evol. Microbiol.">
        <title>The Global Catalogue of Microorganisms (GCM) 10K type strain sequencing project: providing services to taxonomists for standard genome sequencing and annotation.</title>
        <authorList>
            <consortium name="The Broad Institute Genomics Platform"/>
            <consortium name="The Broad Institute Genome Sequencing Center for Infectious Disease"/>
            <person name="Wu L."/>
            <person name="Ma J."/>
        </authorList>
    </citation>
    <scope>NUCLEOTIDE SEQUENCE [LARGE SCALE GENOMIC DNA]</scope>
    <source>
        <strain evidence="14">KACC 11588</strain>
    </source>
</reference>
<keyword evidence="7" id="KW-0663">Pyridoxal phosphate</keyword>
<dbReference type="RefSeq" id="WP_209839726.1">
    <property type="nucleotide sequence ID" value="NZ_JAGGJP010000005.1"/>
</dbReference>
<comment type="similarity">
    <text evidence="3">Belongs to the radical SAM superfamily. KamA family.</text>
</comment>
<keyword evidence="8" id="KW-0408">Iron</keyword>
<evidence type="ECO:0000256" key="10">
    <source>
        <dbReference type="ARBA" id="ARBA00023235"/>
    </source>
</evidence>
<dbReference type="SFLD" id="SFLDS00029">
    <property type="entry name" value="Radical_SAM"/>
    <property type="match status" value="1"/>
</dbReference>
<evidence type="ECO:0000256" key="8">
    <source>
        <dbReference type="ARBA" id="ARBA00023004"/>
    </source>
</evidence>
<evidence type="ECO:0000256" key="6">
    <source>
        <dbReference type="ARBA" id="ARBA00022723"/>
    </source>
</evidence>
<name>A0ABW0SDS3_9RHOB</name>
<proteinExistence type="inferred from homology"/>
<evidence type="ECO:0000256" key="5">
    <source>
        <dbReference type="ARBA" id="ARBA00022691"/>
    </source>
</evidence>
<keyword evidence="4" id="KW-0004">4Fe-4S</keyword>
<dbReference type="PANTHER" id="PTHR30538:SF1">
    <property type="entry name" value="L-LYSINE 2,3-AMINOMUTASE"/>
    <property type="match status" value="1"/>
</dbReference>
<evidence type="ECO:0000256" key="11">
    <source>
        <dbReference type="SAM" id="MobiDB-lite"/>
    </source>
</evidence>
<comment type="caution">
    <text evidence="13">The sequence shown here is derived from an EMBL/GenBank/DDBJ whole genome shotgun (WGS) entry which is preliminary data.</text>
</comment>
<keyword evidence="10" id="KW-0413">Isomerase</keyword>
<dbReference type="Pfam" id="PF04055">
    <property type="entry name" value="Radical_SAM"/>
    <property type="match status" value="1"/>
</dbReference>
<protein>
    <submittedName>
        <fullName evidence="13">Lysine-2,3-aminomutase-like protein</fullName>
    </submittedName>
</protein>
<evidence type="ECO:0000256" key="3">
    <source>
        <dbReference type="ARBA" id="ARBA00008703"/>
    </source>
</evidence>
<evidence type="ECO:0000313" key="13">
    <source>
        <dbReference type="EMBL" id="MFC5567036.1"/>
    </source>
</evidence>
<dbReference type="EMBL" id="JBHSNA010000009">
    <property type="protein sequence ID" value="MFC5567036.1"/>
    <property type="molecule type" value="Genomic_DNA"/>
</dbReference>
<dbReference type="PANTHER" id="PTHR30538">
    <property type="entry name" value="LYSINE 2,3-AMINOMUTASE-RELATED"/>
    <property type="match status" value="1"/>
</dbReference>